<feature type="compositionally biased region" description="Low complexity" evidence="1">
    <location>
        <begin position="398"/>
        <end position="425"/>
    </location>
</feature>
<dbReference type="AlphaFoldDB" id="J6ENA6"/>
<proteinExistence type="predicted"/>
<comment type="caution">
    <text evidence="3">The sequence shown here is derived from an EMBL/GenBank/DDBJ whole genome shotgun (WGS) entry which is preliminary data.</text>
</comment>
<dbReference type="RefSeq" id="XP_014176431.1">
    <property type="nucleotide sequence ID" value="XM_014320956.1"/>
</dbReference>
<dbReference type="Gene3D" id="3.40.50.410">
    <property type="entry name" value="von Willebrand factor, type A domain"/>
    <property type="match status" value="1"/>
</dbReference>
<dbReference type="VEuPathDB" id="FungiDB:A1Q1_05747"/>
<evidence type="ECO:0000256" key="2">
    <source>
        <dbReference type="SAM" id="SignalP"/>
    </source>
</evidence>
<dbReference type="PANTHER" id="PTHR24216:SF65">
    <property type="entry name" value="PAXILLIN-LIKE PROTEIN 1"/>
    <property type="match status" value="1"/>
</dbReference>
<feature type="region of interest" description="Disordered" evidence="1">
    <location>
        <begin position="334"/>
        <end position="471"/>
    </location>
</feature>
<dbReference type="KEGG" id="tasa:A1Q1_05747"/>
<dbReference type="OrthoDB" id="301415at2759"/>
<name>J6ENA6_TRIAS</name>
<feature type="compositionally biased region" description="Low complexity" evidence="1">
    <location>
        <begin position="432"/>
        <end position="459"/>
    </location>
</feature>
<dbReference type="Proteomes" id="UP000002748">
    <property type="component" value="Unassembled WGS sequence"/>
</dbReference>
<evidence type="ECO:0000313" key="3">
    <source>
        <dbReference type="EMBL" id="EJT45834.1"/>
    </source>
</evidence>
<sequence>MKFFAVFTALAAVASAHPFEAIFGRDTCVNPNRVVTFVIDNSASNGYAKENIKGSDPNGLRFDGARKLIAAMTPGKDQASVVTFTTRSKVLVGNTDVGNIHFSNPDIGGLTTMEEGVKGGADQLHAAGNIRDRSAMIFYSDGRDSDSILRPKLVPGKLQALANEGVRIHWAQLNVDGEKRQPPGVAEVAFHSGGIYAEVNDAASLTKFIDQVLGKGITNGDCHNNGGNPGGPIEEGVITHGICSNNVQAVYTYTPQRKEKIDIDLALLTTKNKVNLNVVLENKATGEKKEGNVNSGNAKQTISVSADKGQQITVTVSPSNASNDECEYTVSLRTTADSTPEPSSSSTQPEPTPSSSSTQPEPTPSSSSTQPEPTPSSSSTQPEPTPSSSSSKEPEPTPSSSSTQPEPTPSSSSTQPEPTPSSSTSKEPEPTPSSSSTQPEPTPSSSSTSPEPTTSATSCPAPPEPTTQTVTSTVVTTVTAPAPSSTASVCICKCDAPGAKPMPKFEL</sequence>
<dbReference type="GeneID" id="25989259"/>
<dbReference type="EMBL" id="ALBS01000321">
    <property type="protein sequence ID" value="EJT45834.1"/>
    <property type="molecule type" value="Genomic_DNA"/>
</dbReference>
<dbReference type="HOGENOM" id="CLU_035170_0_0_1"/>
<feature type="compositionally biased region" description="Polar residues" evidence="1">
    <location>
        <begin position="292"/>
        <end position="307"/>
    </location>
</feature>
<dbReference type="InterPro" id="IPR036465">
    <property type="entry name" value="vWFA_dom_sf"/>
</dbReference>
<dbReference type="SUPFAM" id="SSF53300">
    <property type="entry name" value="vWA-like"/>
    <property type="match status" value="1"/>
</dbReference>
<evidence type="ECO:0000256" key="1">
    <source>
        <dbReference type="SAM" id="MobiDB-lite"/>
    </source>
</evidence>
<keyword evidence="2" id="KW-0732">Signal</keyword>
<accession>J6ENA6</accession>
<protein>
    <submittedName>
        <fullName evidence="3">Restin-like protein</fullName>
    </submittedName>
</protein>
<dbReference type="PANTHER" id="PTHR24216">
    <property type="entry name" value="PAXILLIN-RELATED"/>
    <property type="match status" value="1"/>
</dbReference>
<dbReference type="CDD" id="cd00198">
    <property type="entry name" value="vWFA"/>
    <property type="match status" value="1"/>
</dbReference>
<dbReference type="SMR" id="J6ENA6"/>
<feature type="chain" id="PRO_5003787106" evidence="2">
    <location>
        <begin position="17"/>
        <end position="507"/>
    </location>
</feature>
<feature type="region of interest" description="Disordered" evidence="1">
    <location>
        <begin position="287"/>
        <end position="307"/>
    </location>
</feature>
<reference evidence="3 4" key="1">
    <citation type="journal article" date="2012" name="Eukaryot. Cell">
        <title>Draft genome sequence of CBS 2479, the standard type strain of Trichosporon asahii.</title>
        <authorList>
            <person name="Yang R.Y."/>
            <person name="Li H.T."/>
            <person name="Zhu H."/>
            <person name="Zhou G.P."/>
            <person name="Wang M."/>
            <person name="Wang L."/>
        </authorList>
    </citation>
    <scope>NUCLEOTIDE SEQUENCE [LARGE SCALE GENOMIC DNA]</scope>
    <source>
        <strain evidence="4">ATCC 90039 / CBS 2479 / JCM 2466 / KCTC 7840 / NCYC 2677 / UAMH 7654</strain>
    </source>
</reference>
<organism evidence="3 4">
    <name type="scientific">Trichosporon asahii var. asahii (strain ATCC 90039 / CBS 2479 / JCM 2466 / KCTC 7840 / NBRC 103889/ NCYC 2677 / UAMH 7654)</name>
    <name type="common">Yeast</name>
    <dbReference type="NCBI Taxonomy" id="1186058"/>
    <lineage>
        <taxon>Eukaryota</taxon>
        <taxon>Fungi</taxon>
        <taxon>Dikarya</taxon>
        <taxon>Basidiomycota</taxon>
        <taxon>Agaricomycotina</taxon>
        <taxon>Tremellomycetes</taxon>
        <taxon>Trichosporonales</taxon>
        <taxon>Trichosporonaceae</taxon>
        <taxon>Trichosporon</taxon>
    </lineage>
</organism>
<feature type="compositionally biased region" description="Low complexity" evidence="1">
    <location>
        <begin position="338"/>
        <end position="391"/>
    </location>
</feature>
<gene>
    <name evidence="3" type="ORF">A1Q1_05747</name>
</gene>
<evidence type="ECO:0000313" key="4">
    <source>
        <dbReference type="Proteomes" id="UP000002748"/>
    </source>
</evidence>
<feature type="signal peptide" evidence="2">
    <location>
        <begin position="1"/>
        <end position="16"/>
    </location>
</feature>